<evidence type="ECO:0000256" key="1">
    <source>
        <dbReference type="SAM" id="SignalP"/>
    </source>
</evidence>
<proteinExistence type="predicted"/>
<organism evidence="2 3">
    <name type="scientific">Acetobacter pomorum</name>
    <dbReference type="NCBI Taxonomy" id="65959"/>
    <lineage>
        <taxon>Bacteria</taxon>
        <taxon>Pseudomonadati</taxon>
        <taxon>Pseudomonadota</taxon>
        <taxon>Alphaproteobacteria</taxon>
        <taxon>Acetobacterales</taxon>
        <taxon>Acetobacteraceae</taxon>
        <taxon>Acetobacter</taxon>
    </lineage>
</organism>
<sequence>MFSAVIVCRIAVLSATATPTCCLQGYYSVCRPRSQARDCKNLENSESGSQFWRCGSVLFFVCSAYVAQIWHRMA</sequence>
<feature type="signal peptide" evidence="1">
    <location>
        <begin position="1"/>
        <end position="17"/>
    </location>
</feature>
<keyword evidence="3" id="KW-1185">Reference proteome</keyword>
<comment type="caution">
    <text evidence="2">The sequence shown here is derived from an EMBL/GenBank/DDBJ whole genome shotgun (WGS) entry which is preliminary data.</text>
</comment>
<gene>
    <name evidence="2" type="ORF">CSR02_00455</name>
</gene>
<dbReference type="EMBL" id="PEBQ01000003">
    <property type="protein sequence ID" value="PHY95457.1"/>
    <property type="molecule type" value="Genomic_DNA"/>
</dbReference>
<dbReference type="AlphaFoldDB" id="A0A2G4RFX8"/>
<keyword evidence="1" id="KW-0732">Signal</keyword>
<evidence type="ECO:0008006" key="4">
    <source>
        <dbReference type="Google" id="ProtNLM"/>
    </source>
</evidence>
<accession>A0A2G4RFX8</accession>
<reference evidence="2 3" key="1">
    <citation type="submission" date="2017-10" db="EMBL/GenBank/DDBJ databases">
        <title>Genomic analysis of the genus Acetobacter.</title>
        <authorList>
            <person name="Kim K.H."/>
            <person name="Chun B.H."/>
            <person name="Son A.R."/>
            <person name="Jeon C.O."/>
        </authorList>
    </citation>
    <scope>NUCLEOTIDE SEQUENCE [LARGE SCALE GENOMIC DNA]</scope>
    <source>
        <strain evidence="2 3">LHT 2458</strain>
    </source>
</reference>
<name>A0A2G4RFX8_9PROT</name>
<dbReference type="Proteomes" id="UP000228751">
    <property type="component" value="Unassembled WGS sequence"/>
</dbReference>
<evidence type="ECO:0000313" key="2">
    <source>
        <dbReference type="EMBL" id="PHY95457.1"/>
    </source>
</evidence>
<feature type="chain" id="PRO_5013781016" description="Secreted protein" evidence="1">
    <location>
        <begin position="18"/>
        <end position="74"/>
    </location>
</feature>
<evidence type="ECO:0000313" key="3">
    <source>
        <dbReference type="Proteomes" id="UP000228751"/>
    </source>
</evidence>
<protein>
    <recommendedName>
        <fullName evidence="4">Secreted protein</fullName>
    </recommendedName>
</protein>